<dbReference type="EMBL" id="JBFAIH010000010">
    <property type="protein sequence ID" value="MEV0364718.1"/>
    <property type="molecule type" value="Genomic_DNA"/>
</dbReference>
<dbReference type="SUPFAM" id="SSF56801">
    <property type="entry name" value="Acetyl-CoA synthetase-like"/>
    <property type="match status" value="1"/>
</dbReference>
<evidence type="ECO:0000313" key="3">
    <source>
        <dbReference type="Proteomes" id="UP001551658"/>
    </source>
</evidence>
<name>A0ABV3FAQ2_9NOCA</name>
<dbReference type="InterPro" id="IPR042099">
    <property type="entry name" value="ANL_N_sf"/>
</dbReference>
<feature type="domain" description="AMP-dependent synthetase/ligase" evidence="1">
    <location>
        <begin position="195"/>
        <end position="316"/>
    </location>
</feature>
<dbReference type="Proteomes" id="UP001551658">
    <property type="component" value="Unassembled WGS sequence"/>
</dbReference>
<reference evidence="2 3" key="1">
    <citation type="submission" date="2024-06" db="EMBL/GenBank/DDBJ databases">
        <title>The Natural Products Discovery Center: Release of the First 8490 Sequenced Strains for Exploring Actinobacteria Biosynthetic Diversity.</title>
        <authorList>
            <person name="Kalkreuter E."/>
            <person name="Kautsar S.A."/>
            <person name="Yang D."/>
            <person name="Bader C.D."/>
            <person name="Teijaro C.N."/>
            <person name="Fluegel L."/>
            <person name="Davis C.M."/>
            <person name="Simpson J.R."/>
            <person name="Lauterbach L."/>
            <person name="Steele A.D."/>
            <person name="Gui C."/>
            <person name="Meng S."/>
            <person name="Li G."/>
            <person name="Viehrig K."/>
            <person name="Ye F."/>
            <person name="Su P."/>
            <person name="Kiefer A.F."/>
            <person name="Nichols A."/>
            <person name="Cepeda A.J."/>
            <person name="Yan W."/>
            <person name="Fan B."/>
            <person name="Jiang Y."/>
            <person name="Adhikari A."/>
            <person name="Zheng C.-J."/>
            <person name="Schuster L."/>
            <person name="Cowan T.M."/>
            <person name="Smanski M.J."/>
            <person name="Chevrette M.G."/>
            <person name="De Carvalho L.P.S."/>
            <person name="Shen B."/>
        </authorList>
    </citation>
    <scope>NUCLEOTIDE SEQUENCE [LARGE SCALE GENOMIC DNA]</scope>
    <source>
        <strain evidence="2 3">NPDC050671</strain>
    </source>
</reference>
<organism evidence="2 3">
    <name type="scientific">Nocardia fusca</name>
    <dbReference type="NCBI Taxonomy" id="941183"/>
    <lineage>
        <taxon>Bacteria</taxon>
        <taxon>Bacillati</taxon>
        <taxon>Actinomycetota</taxon>
        <taxon>Actinomycetes</taxon>
        <taxon>Mycobacteriales</taxon>
        <taxon>Nocardiaceae</taxon>
        <taxon>Nocardia</taxon>
    </lineage>
</organism>
<comment type="caution">
    <text evidence="2">The sequence shown here is derived from an EMBL/GenBank/DDBJ whole genome shotgun (WGS) entry which is preliminary data.</text>
</comment>
<evidence type="ECO:0000259" key="1">
    <source>
        <dbReference type="Pfam" id="PF00501"/>
    </source>
</evidence>
<dbReference type="RefSeq" id="WP_357980113.1">
    <property type="nucleotide sequence ID" value="NZ_JBFAIH010000010.1"/>
</dbReference>
<proteinExistence type="predicted"/>
<sequence length="366" mass="40850">MPAFPDPVLEPPIGETPDAADFLAAAIRWHFSPETGSPFWLDRAATLDFDPVHDVRSFADLRRFPNVVDELRTVPVQDLIPRGYGRNTPVSGVYESGGTTGSPKRLVFLADWWDRVIDWAMRDMDARGHPYGVNWLTLVPSGPQLFGDWTAELVRRRGGVRFCINMDPRWVKRMIGAGESAVTDRYVDHLVAQSAHVLRSQDIGVLVCTPPLLERLCREDELVELINAKVRLIVWGGARMDPDTRRFLRTDVFPGIELYGYYGNVTMLGTTIERPGLSDDGRCVYDTFSPHITLEVVDPETRLPVAYGERGQVIVHHVSRSMLLPNNSERDLAVRVEPPPGRLGDSVADITSMAAFAGTTVIEGVY</sequence>
<dbReference type="Gene3D" id="3.40.50.12780">
    <property type="entry name" value="N-terminal domain of ligase-like"/>
    <property type="match status" value="1"/>
</dbReference>
<evidence type="ECO:0000313" key="2">
    <source>
        <dbReference type="EMBL" id="MEV0364718.1"/>
    </source>
</evidence>
<accession>A0ABV3FAQ2</accession>
<protein>
    <submittedName>
        <fullName evidence="2">AMP-binding protein</fullName>
    </submittedName>
</protein>
<keyword evidence="3" id="KW-1185">Reference proteome</keyword>
<gene>
    <name evidence="2" type="ORF">AB0H72_18675</name>
</gene>
<dbReference type="InterPro" id="IPR000873">
    <property type="entry name" value="AMP-dep_synth/lig_dom"/>
</dbReference>
<dbReference type="Pfam" id="PF00501">
    <property type="entry name" value="AMP-binding"/>
    <property type="match status" value="1"/>
</dbReference>